<evidence type="ECO:0000313" key="3">
    <source>
        <dbReference type="Proteomes" id="UP000477750"/>
    </source>
</evidence>
<dbReference type="InterPro" id="IPR050523">
    <property type="entry name" value="AKR_Detox_Biosynth"/>
</dbReference>
<accession>A0A6L5G784</accession>
<reference evidence="2 3" key="1">
    <citation type="submission" date="2019-10" db="EMBL/GenBank/DDBJ databases">
        <title>Glycomyces albidus sp. nov., a novel actinomycete isolated from rhizosphere soil of wheat (Triticum aestivum L.).</title>
        <authorList>
            <person name="Qian L."/>
        </authorList>
    </citation>
    <scope>NUCLEOTIDE SEQUENCE [LARGE SCALE GENOMIC DNA]</scope>
    <source>
        <strain evidence="2 3">NEAU-7082</strain>
    </source>
</reference>
<gene>
    <name evidence="2" type="ORF">GFD30_07975</name>
</gene>
<dbReference type="EMBL" id="WIAO01000007">
    <property type="protein sequence ID" value="MQM25507.1"/>
    <property type="molecule type" value="Genomic_DNA"/>
</dbReference>
<dbReference type="SUPFAM" id="SSF51430">
    <property type="entry name" value="NAD(P)-linked oxidoreductase"/>
    <property type="match status" value="1"/>
</dbReference>
<keyword evidence="3" id="KW-1185">Reference proteome</keyword>
<dbReference type="InterPro" id="IPR023210">
    <property type="entry name" value="NADP_OxRdtase_dom"/>
</dbReference>
<dbReference type="PANTHER" id="PTHR43364">
    <property type="entry name" value="NADH-SPECIFIC METHYLGLYOXAL REDUCTASE-RELATED"/>
    <property type="match status" value="1"/>
</dbReference>
<proteinExistence type="predicted"/>
<organism evidence="2 3">
    <name type="scientific">Glycomyces albidus</name>
    <dbReference type="NCBI Taxonomy" id="2656774"/>
    <lineage>
        <taxon>Bacteria</taxon>
        <taxon>Bacillati</taxon>
        <taxon>Actinomycetota</taxon>
        <taxon>Actinomycetes</taxon>
        <taxon>Glycomycetales</taxon>
        <taxon>Glycomycetaceae</taxon>
        <taxon>Glycomyces</taxon>
    </lineage>
</organism>
<dbReference type="Pfam" id="PF00248">
    <property type="entry name" value="Aldo_ket_red"/>
    <property type="match status" value="1"/>
</dbReference>
<dbReference type="RefSeq" id="WP_153024669.1">
    <property type="nucleotide sequence ID" value="NZ_WIAO01000007.1"/>
</dbReference>
<protein>
    <submittedName>
        <fullName evidence="2">Aldo/keto reductase</fullName>
    </submittedName>
</protein>
<dbReference type="GO" id="GO:0005829">
    <property type="term" value="C:cytosol"/>
    <property type="evidence" value="ECO:0007669"/>
    <property type="project" value="TreeGrafter"/>
</dbReference>
<dbReference type="InterPro" id="IPR036812">
    <property type="entry name" value="NAD(P)_OxRdtase_dom_sf"/>
</dbReference>
<name>A0A6L5G784_9ACTN</name>
<dbReference type="Proteomes" id="UP000477750">
    <property type="component" value="Unassembled WGS sequence"/>
</dbReference>
<comment type="caution">
    <text evidence="2">The sequence shown here is derived from an EMBL/GenBank/DDBJ whole genome shotgun (WGS) entry which is preliminary data.</text>
</comment>
<feature type="domain" description="NADP-dependent oxidoreductase" evidence="1">
    <location>
        <begin position="18"/>
        <end position="325"/>
    </location>
</feature>
<dbReference type="Gene3D" id="3.20.20.100">
    <property type="entry name" value="NADP-dependent oxidoreductase domain"/>
    <property type="match status" value="1"/>
</dbReference>
<sequence length="326" mass="34711">MRQYLIGGEAGFTTAGFCLGTMYFGTAVAEREAFAILDRYAEAGGDLLDTANCYAFWAEGGIGEESEALIGRWLASRGMSGRMRVATKVGAAPARPGEPYHGGNREGLAPKVIEEQFARSRERLGVDVVDLYYAHADDRSVPLDETVDAFGRLVEDGSVRVLGASNHAVWRLERARAAAAGAGRAAYQAVQQRHTYLFPRPLRVPVPESIQLAAGDEMLDYAVSEGLPLFAYSPLSGGAFSRPDRRPPGAPVDYDHEGSQRRITVLREEAAALGVTANQLALAWLASGPADVVPILGVSSTGQLEEALGAASIGLDAEVYERLAAA</sequence>
<evidence type="ECO:0000259" key="1">
    <source>
        <dbReference type="Pfam" id="PF00248"/>
    </source>
</evidence>
<dbReference type="PANTHER" id="PTHR43364:SF6">
    <property type="entry name" value="OXIDOREDUCTASE-RELATED"/>
    <property type="match status" value="1"/>
</dbReference>
<evidence type="ECO:0000313" key="2">
    <source>
        <dbReference type="EMBL" id="MQM25507.1"/>
    </source>
</evidence>
<dbReference type="AlphaFoldDB" id="A0A6L5G784"/>